<dbReference type="GO" id="GO:0006099">
    <property type="term" value="P:tricarboxylic acid cycle"/>
    <property type="evidence" value="ECO:0007669"/>
    <property type="project" value="UniProtKB-UniPathway"/>
</dbReference>
<dbReference type="EC" id="2.3.3.16" evidence="3"/>
<dbReference type="GO" id="GO:0005829">
    <property type="term" value="C:cytosol"/>
    <property type="evidence" value="ECO:0007669"/>
    <property type="project" value="TreeGrafter"/>
</dbReference>
<organism evidence="6 7">
    <name type="scientific">bacterium (Candidatus Blackallbacteria) CG17_big_fil_post_rev_8_21_14_2_50_48_46</name>
    <dbReference type="NCBI Taxonomy" id="2014261"/>
    <lineage>
        <taxon>Bacteria</taxon>
        <taxon>Candidatus Blackallbacteria</taxon>
    </lineage>
</organism>
<evidence type="ECO:0000313" key="7">
    <source>
        <dbReference type="Proteomes" id="UP000231019"/>
    </source>
</evidence>
<evidence type="ECO:0000256" key="5">
    <source>
        <dbReference type="RuleBase" id="RU003406"/>
    </source>
</evidence>
<dbReference type="PROSITE" id="PS00480">
    <property type="entry name" value="CITRATE_SYNTHASE"/>
    <property type="match status" value="1"/>
</dbReference>
<gene>
    <name evidence="6" type="ORF">COW36_14290</name>
</gene>
<keyword evidence="4 5" id="KW-0808">Transferase</keyword>
<dbReference type="InterPro" id="IPR036969">
    <property type="entry name" value="Citrate_synthase_sf"/>
</dbReference>
<dbReference type="EMBL" id="PFFQ01000040">
    <property type="protein sequence ID" value="PIW16130.1"/>
    <property type="molecule type" value="Genomic_DNA"/>
</dbReference>
<dbReference type="AlphaFoldDB" id="A0A2M7G2V7"/>
<dbReference type="Gene3D" id="1.10.580.10">
    <property type="entry name" value="Citrate Synthase, domain 1"/>
    <property type="match status" value="1"/>
</dbReference>
<dbReference type="GO" id="GO:0005975">
    <property type="term" value="P:carbohydrate metabolic process"/>
    <property type="evidence" value="ECO:0007669"/>
    <property type="project" value="TreeGrafter"/>
</dbReference>
<evidence type="ECO:0000256" key="2">
    <source>
        <dbReference type="ARBA" id="ARBA00010566"/>
    </source>
</evidence>
<reference evidence="6 7" key="1">
    <citation type="submission" date="2017-09" db="EMBL/GenBank/DDBJ databases">
        <title>Depth-based differentiation of microbial function through sediment-hosted aquifers and enrichment of novel symbionts in the deep terrestrial subsurface.</title>
        <authorList>
            <person name="Probst A.J."/>
            <person name="Ladd B."/>
            <person name="Jarett J.K."/>
            <person name="Geller-Mcgrath D.E."/>
            <person name="Sieber C.M."/>
            <person name="Emerson J.B."/>
            <person name="Anantharaman K."/>
            <person name="Thomas B.C."/>
            <person name="Malmstrom R."/>
            <person name="Stieglmeier M."/>
            <person name="Klingl A."/>
            <person name="Woyke T."/>
            <person name="Ryan C.M."/>
            <person name="Banfield J.F."/>
        </authorList>
    </citation>
    <scope>NUCLEOTIDE SEQUENCE [LARGE SCALE GENOMIC DNA]</scope>
    <source>
        <strain evidence="6">CG17_big_fil_post_rev_8_21_14_2_50_48_46</strain>
    </source>
</reference>
<proteinExistence type="inferred from homology"/>
<comment type="pathway">
    <text evidence="1">Carbohydrate metabolism; tricarboxylic acid cycle.</text>
</comment>
<evidence type="ECO:0000313" key="6">
    <source>
        <dbReference type="EMBL" id="PIW16130.1"/>
    </source>
</evidence>
<dbReference type="InterPro" id="IPR019810">
    <property type="entry name" value="Citrate_synthase_AS"/>
</dbReference>
<dbReference type="PRINTS" id="PR00143">
    <property type="entry name" value="CITRTSNTHASE"/>
</dbReference>
<evidence type="ECO:0000256" key="3">
    <source>
        <dbReference type="ARBA" id="ARBA00012972"/>
    </source>
</evidence>
<dbReference type="SUPFAM" id="SSF48256">
    <property type="entry name" value="Citrate synthase"/>
    <property type="match status" value="1"/>
</dbReference>
<dbReference type="InterPro" id="IPR016143">
    <property type="entry name" value="Citrate_synth-like_sm_a-sub"/>
</dbReference>
<comment type="similarity">
    <text evidence="2 5">Belongs to the citrate synthase family.</text>
</comment>
<sequence length="363" mass="39369">MQTPTQPLPASGLDQVIACETRLSQVDGRQGSLLLRGWPLQAAIQNFDLLGLTQLLWQDLVPEKLSSQSLGKARVKAFAALTPFWPWLKSLPPLEALRAGLSLLPGEPNGQELLSASQVLLAGWIRLAQGLNPLPPDPEAEALADFGSMLQGQVPDPAWVKALGAYWISVSDHGLNASTFTARVIASTRSDLRSALLGAIGALKGPLHGGAPGPVLDMLDAIGHPDQALAWIQNELKAGRRLMGFGHRIYQVRDPRADVLQAALQAWQAHHDSPRLKLAQAVEALALEALTQHKPERPLATNVEFYTALLLEALGFERQTFTAVFALGRTIGWVAHYYEQIAEGRLIRPQSRYIGPNPTVHSA</sequence>
<dbReference type="NCBIfam" id="NF009005">
    <property type="entry name" value="PRK12350.1"/>
    <property type="match status" value="1"/>
</dbReference>
<dbReference type="GO" id="GO:0036440">
    <property type="term" value="F:citrate synthase activity"/>
    <property type="evidence" value="ECO:0007669"/>
    <property type="project" value="UniProtKB-EC"/>
</dbReference>
<evidence type="ECO:0000256" key="4">
    <source>
        <dbReference type="ARBA" id="ARBA00022679"/>
    </source>
</evidence>
<dbReference type="Proteomes" id="UP000231019">
    <property type="component" value="Unassembled WGS sequence"/>
</dbReference>
<name>A0A2M7G2V7_9BACT</name>
<dbReference type="Pfam" id="PF00285">
    <property type="entry name" value="Citrate_synt"/>
    <property type="match status" value="1"/>
</dbReference>
<dbReference type="Gene3D" id="1.10.230.10">
    <property type="entry name" value="Cytochrome P450-Terp, domain 2"/>
    <property type="match status" value="1"/>
</dbReference>
<dbReference type="PANTHER" id="PTHR11739">
    <property type="entry name" value="CITRATE SYNTHASE"/>
    <property type="match status" value="1"/>
</dbReference>
<comment type="caution">
    <text evidence="6">The sequence shown here is derived from an EMBL/GenBank/DDBJ whole genome shotgun (WGS) entry which is preliminary data.</text>
</comment>
<protein>
    <recommendedName>
        <fullName evidence="3">citrate synthase (unknown stereospecificity)</fullName>
        <ecNumber evidence="3">2.3.3.16</ecNumber>
    </recommendedName>
</protein>
<evidence type="ECO:0000256" key="1">
    <source>
        <dbReference type="ARBA" id="ARBA00005163"/>
    </source>
</evidence>
<accession>A0A2M7G2V7</accession>
<dbReference type="InterPro" id="IPR016142">
    <property type="entry name" value="Citrate_synth-like_lrg_a-sub"/>
</dbReference>
<dbReference type="UniPathway" id="UPA00223"/>
<dbReference type="InterPro" id="IPR002020">
    <property type="entry name" value="Citrate_synthase"/>
</dbReference>
<dbReference type="PANTHER" id="PTHR11739:SF23">
    <property type="entry name" value="CITRATE SYNTHASE 2-RELATED"/>
    <property type="match status" value="1"/>
</dbReference>